<dbReference type="Proteomes" id="UP000006753">
    <property type="component" value="Unassembled WGS sequence"/>
</dbReference>
<dbReference type="SUPFAM" id="SSF54928">
    <property type="entry name" value="RNA-binding domain, RBD"/>
    <property type="match status" value="1"/>
</dbReference>
<gene>
    <name evidence="8" type="ORF">MBM_01596</name>
</gene>
<feature type="region of interest" description="Disordered" evidence="5">
    <location>
        <begin position="1"/>
        <end position="127"/>
    </location>
</feature>
<dbReference type="Pfam" id="PF05383">
    <property type="entry name" value="La"/>
    <property type="match status" value="1"/>
</dbReference>
<keyword evidence="2 4" id="KW-0694">RNA-binding</keyword>
<feature type="region of interest" description="Disordered" evidence="5">
    <location>
        <begin position="341"/>
        <end position="499"/>
    </location>
</feature>
<feature type="domain" description="RRM" evidence="6">
    <location>
        <begin position="257"/>
        <end position="337"/>
    </location>
</feature>
<protein>
    <submittedName>
        <fullName evidence="8">La domain-containing protein</fullName>
    </submittedName>
</protein>
<feature type="compositionally biased region" description="Basic and acidic residues" evidence="5">
    <location>
        <begin position="391"/>
        <end position="417"/>
    </location>
</feature>
<evidence type="ECO:0000256" key="3">
    <source>
        <dbReference type="ARBA" id="ARBA00023242"/>
    </source>
</evidence>
<feature type="compositionally biased region" description="Basic and acidic residues" evidence="5">
    <location>
        <begin position="440"/>
        <end position="466"/>
    </location>
</feature>
<keyword evidence="9" id="KW-1185">Reference proteome</keyword>
<evidence type="ECO:0000256" key="2">
    <source>
        <dbReference type="ARBA" id="ARBA00022884"/>
    </source>
</evidence>
<dbReference type="Pfam" id="PF00076">
    <property type="entry name" value="RRM_1"/>
    <property type="match status" value="1"/>
</dbReference>
<evidence type="ECO:0000256" key="5">
    <source>
        <dbReference type="SAM" id="MobiDB-lite"/>
    </source>
</evidence>
<name>K1Y3E1_MARBU</name>
<dbReference type="GeneID" id="18757531"/>
<dbReference type="InterPro" id="IPR002344">
    <property type="entry name" value="Lupus_La"/>
</dbReference>
<dbReference type="PANTHER" id="PTHR22792:SF140">
    <property type="entry name" value="ACHILLES, ISOFORM A"/>
    <property type="match status" value="1"/>
</dbReference>
<feature type="compositionally biased region" description="Basic and acidic residues" evidence="5">
    <location>
        <begin position="107"/>
        <end position="127"/>
    </location>
</feature>
<feature type="compositionally biased region" description="Basic and acidic residues" evidence="5">
    <location>
        <begin position="69"/>
        <end position="100"/>
    </location>
</feature>
<sequence>MSGPTEPEAGAPSVSNDHAVKQEEINGTAAVAELEAEAAEETNGSTEVREEAKSEFKAEATEETNGSTEVEKEATSEVKVEDANGSTEVKEEAESGVKDEPIEENGDAVKAEIKEEDRKDVKARVKERKQRTYDDGVLKTSAQSIPGKNNSKYNPELLPVSEDHKIIRAQVEFYFCDSNLPTDKYLWGLTDGASNRPVPIATICSFGRMKRFQPQSNVVAALRGSSFLEVSGPEGGEQVNRKVAYDPTTPASKSIPRSIYAKGFGDEEPSSQFDIEAFFAPYGPTRSVRLRRTDDKLFKGSVFVEFEDEETAEKFMKLDPKPLWKGTHILKIQTKQDYMEQKEQEIKDGKIQPQLQRYHNGRGRGRGRGRGGDRGGRGDRGNRGNRGNRSNRGDRDPDDWKKRREDDRASGFKDNHRGRGGRGGRGGRRDDRGSGQNRGSENKVPKSEENGGDKKPEVKPEVKSEEVSTNGKRPRENDDGAEEQPAKKVDTKPSVAAEA</sequence>
<feature type="compositionally biased region" description="Basic residues" evidence="5">
    <location>
        <begin position="359"/>
        <end position="369"/>
    </location>
</feature>
<dbReference type="SMART" id="SM00715">
    <property type="entry name" value="LA"/>
    <property type="match status" value="1"/>
</dbReference>
<dbReference type="AlphaFoldDB" id="K1Y3E1"/>
<keyword evidence="3" id="KW-0539">Nucleus</keyword>
<dbReference type="GO" id="GO:0006396">
    <property type="term" value="P:RNA processing"/>
    <property type="evidence" value="ECO:0007669"/>
    <property type="project" value="InterPro"/>
</dbReference>
<dbReference type="CDD" id="cd12291">
    <property type="entry name" value="RRM1_La"/>
    <property type="match status" value="1"/>
</dbReference>
<dbReference type="InParanoid" id="K1Y3E1"/>
<dbReference type="EMBL" id="JH921430">
    <property type="protein sequence ID" value="EKD19644.1"/>
    <property type="molecule type" value="Genomic_DNA"/>
</dbReference>
<dbReference type="GO" id="GO:1990904">
    <property type="term" value="C:ribonucleoprotein complex"/>
    <property type="evidence" value="ECO:0007669"/>
    <property type="project" value="InterPro"/>
</dbReference>
<dbReference type="SMART" id="SM00360">
    <property type="entry name" value="RRM"/>
    <property type="match status" value="1"/>
</dbReference>
<accession>K1Y3E1</accession>
<dbReference type="eggNOG" id="KOG0118">
    <property type="taxonomic scope" value="Eukaryota"/>
</dbReference>
<dbReference type="InterPro" id="IPR000504">
    <property type="entry name" value="RRM_dom"/>
</dbReference>
<dbReference type="OrthoDB" id="439993at2759"/>
<comment type="subcellular location">
    <subcellularLocation>
        <location evidence="1">Nucleus</location>
    </subcellularLocation>
</comment>
<dbReference type="PROSITE" id="PS50102">
    <property type="entry name" value="RRM"/>
    <property type="match status" value="1"/>
</dbReference>
<feature type="domain" description="HTH La-type RNA-binding" evidence="7">
    <location>
        <begin position="157"/>
        <end position="247"/>
    </location>
</feature>
<dbReference type="RefSeq" id="XP_007289485.1">
    <property type="nucleotide sequence ID" value="XM_007289423.1"/>
</dbReference>
<dbReference type="SUPFAM" id="SSF46785">
    <property type="entry name" value="Winged helix' DNA-binding domain"/>
    <property type="match status" value="1"/>
</dbReference>
<proteinExistence type="predicted"/>
<dbReference type="PRINTS" id="PR00302">
    <property type="entry name" value="LUPUSLA"/>
</dbReference>
<dbReference type="KEGG" id="mbe:MBM_01596"/>
<evidence type="ECO:0000256" key="4">
    <source>
        <dbReference type="PROSITE-ProRule" id="PRU00332"/>
    </source>
</evidence>
<dbReference type="PROSITE" id="PS50961">
    <property type="entry name" value="HTH_LA"/>
    <property type="match status" value="1"/>
</dbReference>
<feature type="compositionally biased region" description="Basic and acidic residues" evidence="5">
    <location>
        <begin position="370"/>
        <end position="382"/>
    </location>
</feature>
<dbReference type="Gene3D" id="1.10.10.10">
    <property type="entry name" value="Winged helix-like DNA-binding domain superfamily/Winged helix DNA-binding domain"/>
    <property type="match status" value="1"/>
</dbReference>
<dbReference type="OMA" id="PKPQWKG"/>
<organism evidence="8 9">
    <name type="scientific">Marssonina brunnea f. sp. multigermtubi (strain MB_m1)</name>
    <name type="common">Marssonina leaf spot fungus</name>
    <dbReference type="NCBI Taxonomy" id="1072389"/>
    <lineage>
        <taxon>Eukaryota</taxon>
        <taxon>Fungi</taxon>
        <taxon>Dikarya</taxon>
        <taxon>Ascomycota</taxon>
        <taxon>Pezizomycotina</taxon>
        <taxon>Leotiomycetes</taxon>
        <taxon>Helotiales</taxon>
        <taxon>Drepanopezizaceae</taxon>
        <taxon>Drepanopeziza</taxon>
    </lineage>
</organism>
<evidence type="ECO:0000256" key="1">
    <source>
        <dbReference type="ARBA" id="ARBA00004123"/>
    </source>
</evidence>
<dbReference type="PANTHER" id="PTHR22792">
    <property type="entry name" value="LUPUS LA PROTEIN-RELATED"/>
    <property type="match status" value="1"/>
</dbReference>
<feature type="compositionally biased region" description="Basic and acidic residues" evidence="5">
    <location>
        <begin position="341"/>
        <end position="350"/>
    </location>
</feature>
<dbReference type="GO" id="GO:0003729">
    <property type="term" value="F:mRNA binding"/>
    <property type="evidence" value="ECO:0007669"/>
    <property type="project" value="TreeGrafter"/>
</dbReference>
<evidence type="ECO:0000259" key="6">
    <source>
        <dbReference type="PROSITE" id="PS50102"/>
    </source>
</evidence>
<dbReference type="InterPro" id="IPR012677">
    <property type="entry name" value="Nucleotide-bd_a/b_plait_sf"/>
</dbReference>
<reference evidence="8 9" key="1">
    <citation type="journal article" date="2012" name="BMC Genomics">
        <title>Sequencing the genome of Marssonina brunnea reveals fungus-poplar co-evolution.</title>
        <authorList>
            <person name="Zhu S."/>
            <person name="Cao Y.-Z."/>
            <person name="Jiang C."/>
            <person name="Tan B.-Y."/>
            <person name="Wang Z."/>
            <person name="Feng S."/>
            <person name="Zhang L."/>
            <person name="Su X.-H."/>
            <person name="Brejova B."/>
            <person name="Vinar T."/>
            <person name="Xu M."/>
            <person name="Wang M.-X."/>
            <person name="Zhang S.-G."/>
            <person name="Huang M.-R."/>
            <person name="Wu R."/>
            <person name="Zhou Y."/>
        </authorList>
    </citation>
    <scope>NUCLEOTIDE SEQUENCE [LARGE SCALE GENOMIC DNA]</scope>
    <source>
        <strain evidence="8 9">MB_m1</strain>
    </source>
</reference>
<dbReference type="InterPro" id="IPR045180">
    <property type="entry name" value="La_dom_prot"/>
</dbReference>
<feature type="compositionally biased region" description="Basic and acidic residues" evidence="5">
    <location>
        <begin position="473"/>
        <end position="491"/>
    </location>
</feature>
<dbReference type="GO" id="GO:0005634">
    <property type="term" value="C:nucleus"/>
    <property type="evidence" value="ECO:0007669"/>
    <property type="project" value="UniProtKB-SubCell"/>
</dbReference>
<evidence type="ECO:0000259" key="7">
    <source>
        <dbReference type="PROSITE" id="PS50961"/>
    </source>
</evidence>
<dbReference type="InterPro" id="IPR036390">
    <property type="entry name" value="WH_DNA-bd_sf"/>
</dbReference>
<dbReference type="InterPro" id="IPR035979">
    <property type="entry name" value="RBD_domain_sf"/>
</dbReference>
<evidence type="ECO:0000313" key="8">
    <source>
        <dbReference type="EMBL" id="EKD19644.1"/>
    </source>
</evidence>
<feature type="compositionally biased region" description="Basic and acidic residues" evidence="5">
    <location>
        <begin position="47"/>
        <end position="60"/>
    </location>
</feature>
<evidence type="ECO:0000313" key="9">
    <source>
        <dbReference type="Proteomes" id="UP000006753"/>
    </source>
</evidence>
<dbReference type="InterPro" id="IPR036388">
    <property type="entry name" value="WH-like_DNA-bd_sf"/>
</dbReference>
<dbReference type="Gene3D" id="3.30.70.330">
    <property type="match status" value="1"/>
</dbReference>
<dbReference type="InterPro" id="IPR006630">
    <property type="entry name" value="La_HTH"/>
</dbReference>
<dbReference type="STRING" id="1072389.K1Y3E1"/>
<dbReference type="HOGENOM" id="CLU_043291_2_1_1"/>